<keyword evidence="2 3" id="KW-0067">ATP-binding</keyword>
<dbReference type="Gene3D" id="3.40.50.300">
    <property type="entry name" value="P-loop containing nucleotide triphosphate hydrolases"/>
    <property type="match status" value="1"/>
</dbReference>
<comment type="subcellular location">
    <subcellularLocation>
        <location evidence="3">Cytoplasm</location>
    </subcellularLocation>
</comment>
<feature type="binding site" evidence="3">
    <location>
        <begin position="12"/>
        <end position="17"/>
    </location>
    <ligand>
        <name>ATP</name>
        <dbReference type="ChEBI" id="CHEBI:30616"/>
    </ligand>
</feature>
<dbReference type="GO" id="GO:0005737">
    <property type="term" value="C:cytoplasm"/>
    <property type="evidence" value="ECO:0007669"/>
    <property type="project" value="UniProtKB-SubCell"/>
</dbReference>
<dbReference type="SUPFAM" id="SSF52540">
    <property type="entry name" value="P-loop containing nucleoside triphosphate hydrolases"/>
    <property type="match status" value="1"/>
</dbReference>
<dbReference type="PANTHER" id="PTHR10695:SF46">
    <property type="entry name" value="BIFUNCTIONAL COENZYME A SYNTHASE-RELATED"/>
    <property type="match status" value="1"/>
</dbReference>
<name>A0A6G7B8W9_9LACO</name>
<accession>A0A6G7B8W9</accession>
<evidence type="ECO:0000313" key="5">
    <source>
        <dbReference type="EMBL" id="QIH23907.1"/>
    </source>
</evidence>
<keyword evidence="3 5" id="KW-0418">Kinase</keyword>
<dbReference type="AlphaFoldDB" id="A0A6G7B8W9"/>
<dbReference type="GO" id="GO:0004140">
    <property type="term" value="F:dephospho-CoA kinase activity"/>
    <property type="evidence" value="ECO:0007669"/>
    <property type="project" value="UniProtKB-UniRule"/>
</dbReference>
<evidence type="ECO:0000256" key="3">
    <source>
        <dbReference type="HAMAP-Rule" id="MF_00376"/>
    </source>
</evidence>
<dbReference type="GO" id="GO:0015937">
    <property type="term" value="P:coenzyme A biosynthetic process"/>
    <property type="evidence" value="ECO:0007669"/>
    <property type="project" value="UniProtKB-UniRule"/>
</dbReference>
<comment type="catalytic activity">
    <reaction evidence="3">
        <text>3'-dephospho-CoA + ATP = ADP + CoA + H(+)</text>
        <dbReference type="Rhea" id="RHEA:18245"/>
        <dbReference type="ChEBI" id="CHEBI:15378"/>
        <dbReference type="ChEBI" id="CHEBI:30616"/>
        <dbReference type="ChEBI" id="CHEBI:57287"/>
        <dbReference type="ChEBI" id="CHEBI:57328"/>
        <dbReference type="ChEBI" id="CHEBI:456216"/>
        <dbReference type="EC" id="2.7.1.24"/>
    </reaction>
</comment>
<evidence type="ECO:0000256" key="2">
    <source>
        <dbReference type="ARBA" id="ARBA00022840"/>
    </source>
</evidence>
<dbReference type="InterPro" id="IPR001977">
    <property type="entry name" value="Depp_CoAkinase"/>
</dbReference>
<comment type="similarity">
    <text evidence="3">Belongs to the CoaE family.</text>
</comment>
<evidence type="ECO:0000256" key="1">
    <source>
        <dbReference type="ARBA" id="ARBA00022741"/>
    </source>
</evidence>
<dbReference type="GO" id="GO:0005524">
    <property type="term" value="F:ATP binding"/>
    <property type="evidence" value="ECO:0007669"/>
    <property type="project" value="UniProtKB-UniRule"/>
</dbReference>
<reference evidence="5 6" key="1">
    <citation type="submission" date="2020-02" db="EMBL/GenBank/DDBJ databases">
        <title>Complete genome sequences of six Lactobacillus iners strains isolated from the human vagina.</title>
        <authorList>
            <person name="France M.T."/>
            <person name="Rutt L."/>
            <person name="Narina S."/>
            <person name="Arbaugh S."/>
            <person name="Humphrys M.S."/>
            <person name="Ma B."/>
            <person name="Hayward M.R."/>
            <person name="Relman D."/>
            <person name="Kwon D.S."/>
            <person name="Ravel J."/>
        </authorList>
    </citation>
    <scope>NUCLEOTIDE SEQUENCE [LARGE SCALE GENOMIC DNA]</scope>
    <source>
        <strain evidence="5 6">C0210C1</strain>
    </source>
</reference>
<dbReference type="PROSITE" id="PS51219">
    <property type="entry name" value="DPCK"/>
    <property type="match status" value="1"/>
</dbReference>
<dbReference type="EC" id="2.7.1.24" evidence="3 4"/>
<dbReference type="PANTHER" id="PTHR10695">
    <property type="entry name" value="DEPHOSPHO-COA KINASE-RELATED"/>
    <property type="match status" value="1"/>
</dbReference>
<dbReference type="EMBL" id="CP049228">
    <property type="protein sequence ID" value="QIH23907.1"/>
    <property type="molecule type" value="Genomic_DNA"/>
</dbReference>
<dbReference type="Proteomes" id="UP000501676">
    <property type="component" value="Chromosome"/>
</dbReference>
<dbReference type="InterPro" id="IPR027417">
    <property type="entry name" value="P-loop_NTPase"/>
</dbReference>
<dbReference type="NCBIfam" id="TIGR00152">
    <property type="entry name" value="dephospho-CoA kinase"/>
    <property type="match status" value="1"/>
</dbReference>
<proteinExistence type="inferred from homology"/>
<protein>
    <recommendedName>
        <fullName evidence="3 4">Dephospho-CoA kinase</fullName>
        <ecNumber evidence="3 4">2.7.1.24</ecNumber>
    </recommendedName>
    <alternativeName>
        <fullName evidence="3">Dephosphocoenzyme A kinase</fullName>
    </alternativeName>
</protein>
<keyword evidence="3" id="KW-0963">Cytoplasm</keyword>
<keyword evidence="1 3" id="KW-0547">Nucleotide-binding</keyword>
<dbReference type="GeneID" id="93221574"/>
<gene>
    <name evidence="3" type="primary">coaE</name>
    <name evidence="5" type="ORF">G6Z83_04215</name>
</gene>
<keyword evidence="3 5" id="KW-0808">Transferase</keyword>
<sequence>MTYFLGLTGGIATGKSTASNFFKKQGIPVIDSDLIAHQQLSKRNVIEKLSQLFGNMILTSSGQIDRKKLGAIVFNDKNSLAKLNAELHPLICQQIKLKIAEYERIGCPFVVLDAPLLYELKLDKVCNAVLVISLNFELQKKRLKERNNLSDLEAEKRIYSQLPLEIKKNYANYVIENDQSVEILENKLATLLKNIRR</sequence>
<comment type="function">
    <text evidence="3">Catalyzes the phosphorylation of the 3'-hydroxyl group of dephosphocoenzyme A to form coenzyme A.</text>
</comment>
<evidence type="ECO:0000313" key="6">
    <source>
        <dbReference type="Proteomes" id="UP000501676"/>
    </source>
</evidence>
<organism evidence="5 6">
    <name type="scientific">Lactobacillus iners</name>
    <dbReference type="NCBI Taxonomy" id="147802"/>
    <lineage>
        <taxon>Bacteria</taxon>
        <taxon>Bacillati</taxon>
        <taxon>Bacillota</taxon>
        <taxon>Bacilli</taxon>
        <taxon>Lactobacillales</taxon>
        <taxon>Lactobacillaceae</taxon>
        <taxon>Lactobacillus</taxon>
    </lineage>
</organism>
<dbReference type="Pfam" id="PF01121">
    <property type="entry name" value="CoaE"/>
    <property type="match status" value="1"/>
</dbReference>
<evidence type="ECO:0000256" key="4">
    <source>
        <dbReference type="NCBIfam" id="TIGR00152"/>
    </source>
</evidence>
<dbReference type="RefSeq" id="WP_006735079.1">
    <property type="nucleotide sequence ID" value="NZ_CP049223.1"/>
</dbReference>
<dbReference type="UniPathway" id="UPA00241">
    <property type="reaction ID" value="UER00356"/>
</dbReference>
<dbReference type="HAMAP" id="MF_00376">
    <property type="entry name" value="Dephospho_CoA_kinase"/>
    <property type="match status" value="1"/>
</dbReference>
<comment type="pathway">
    <text evidence="3">Cofactor biosynthesis; coenzyme A biosynthesis; CoA from (R)-pantothenate: step 5/5.</text>
</comment>
<dbReference type="CDD" id="cd02022">
    <property type="entry name" value="DPCK"/>
    <property type="match status" value="1"/>
</dbReference>
<keyword evidence="3" id="KW-0173">Coenzyme A biosynthesis</keyword>